<protein>
    <submittedName>
        <fullName evidence="2">Protein hook</fullName>
    </submittedName>
</protein>
<dbReference type="GO" id="GO:0031122">
    <property type="term" value="P:cytoplasmic microtubule organization"/>
    <property type="evidence" value="ECO:0007669"/>
    <property type="project" value="InterPro"/>
</dbReference>
<proteinExistence type="predicted"/>
<dbReference type="InterPro" id="IPR008636">
    <property type="entry name" value="Hook_C"/>
</dbReference>
<feature type="domain" description="Hook C-terminal" evidence="1">
    <location>
        <begin position="68"/>
        <end position="107"/>
    </location>
</feature>
<accession>A0A0K8V4A2</accession>
<gene>
    <name evidence="2" type="primary">hk_1</name>
    <name evidence="2" type="ORF">c0_g2_i1</name>
</gene>
<organism evidence="2">
    <name type="scientific">Bactrocera latifrons</name>
    <name type="common">Malaysian fruit fly</name>
    <name type="synonym">Chaetodacus latifrons</name>
    <dbReference type="NCBI Taxonomy" id="174628"/>
    <lineage>
        <taxon>Eukaryota</taxon>
        <taxon>Metazoa</taxon>
        <taxon>Ecdysozoa</taxon>
        <taxon>Arthropoda</taxon>
        <taxon>Hexapoda</taxon>
        <taxon>Insecta</taxon>
        <taxon>Pterygota</taxon>
        <taxon>Neoptera</taxon>
        <taxon>Endopterygota</taxon>
        <taxon>Diptera</taxon>
        <taxon>Brachycera</taxon>
        <taxon>Muscomorpha</taxon>
        <taxon>Tephritoidea</taxon>
        <taxon>Tephritidae</taxon>
        <taxon>Bactrocera</taxon>
        <taxon>Bactrocera</taxon>
    </lineage>
</organism>
<sequence>MNLMKKNLFFTVIDVNLLERSQDSEEEPKAGMSTLEEQLMTTAFYRSFDIHTCFIFKGVVNLCFDVLYYRLGVNAQRDAIDAKLALLMGQGQTFLARQRQSAPRKSLTTFKNK</sequence>
<evidence type="ECO:0000259" key="1">
    <source>
        <dbReference type="Pfam" id="PF05622"/>
    </source>
</evidence>
<dbReference type="Pfam" id="PF05622">
    <property type="entry name" value="HOOK"/>
    <property type="match status" value="1"/>
</dbReference>
<evidence type="ECO:0000313" key="2">
    <source>
        <dbReference type="EMBL" id="JAI33727.1"/>
    </source>
</evidence>
<name>A0A0K8V4A2_BACLA</name>
<dbReference type="AlphaFoldDB" id="A0A0K8V4A2"/>
<dbReference type="OrthoDB" id="49395at2759"/>
<reference evidence="2" key="1">
    <citation type="submission" date="2015-06" db="EMBL/GenBank/DDBJ databases">
        <authorList>
            <person name="Hoefler B.C."/>
            <person name="Straight P.D."/>
        </authorList>
    </citation>
    <scope>NUCLEOTIDE SEQUENCE</scope>
</reference>
<dbReference type="GO" id="GO:0008017">
    <property type="term" value="F:microtubule binding"/>
    <property type="evidence" value="ECO:0007669"/>
    <property type="project" value="InterPro"/>
</dbReference>
<dbReference type="EMBL" id="GDHF01018587">
    <property type="protein sequence ID" value="JAI33727.1"/>
    <property type="molecule type" value="Transcribed_RNA"/>
</dbReference>